<feature type="transmembrane region" description="Helical" evidence="2">
    <location>
        <begin position="128"/>
        <end position="149"/>
    </location>
</feature>
<comment type="caution">
    <text evidence="3">The sequence shown here is derived from an EMBL/GenBank/DDBJ whole genome shotgun (WGS) entry which is preliminary data.</text>
</comment>
<feature type="compositionally biased region" description="Basic residues" evidence="1">
    <location>
        <begin position="240"/>
        <end position="249"/>
    </location>
</feature>
<reference evidence="3" key="1">
    <citation type="submission" date="2022-12" db="EMBL/GenBank/DDBJ databases">
        <title>Genome assemblies of Blomia tropicalis.</title>
        <authorList>
            <person name="Cui Y."/>
        </authorList>
    </citation>
    <scope>NUCLEOTIDE SEQUENCE</scope>
    <source>
        <tissue evidence="3">Adult mites</tissue>
    </source>
</reference>
<accession>A0A9Q0MGX6</accession>
<proteinExistence type="predicted"/>
<dbReference type="EMBL" id="JAPWDV010000001">
    <property type="protein sequence ID" value="KAJ6225795.1"/>
    <property type="molecule type" value="Genomic_DNA"/>
</dbReference>
<evidence type="ECO:0000256" key="1">
    <source>
        <dbReference type="SAM" id="MobiDB-lite"/>
    </source>
</evidence>
<feature type="region of interest" description="Disordered" evidence="1">
    <location>
        <begin position="174"/>
        <end position="256"/>
    </location>
</feature>
<organism evidence="3 4">
    <name type="scientific">Blomia tropicalis</name>
    <name type="common">Mite</name>
    <dbReference type="NCBI Taxonomy" id="40697"/>
    <lineage>
        <taxon>Eukaryota</taxon>
        <taxon>Metazoa</taxon>
        <taxon>Ecdysozoa</taxon>
        <taxon>Arthropoda</taxon>
        <taxon>Chelicerata</taxon>
        <taxon>Arachnida</taxon>
        <taxon>Acari</taxon>
        <taxon>Acariformes</taxon>
        <taxon>Sarcoptiformes</taxon>
        <taxon>Astigmata</taxon>
        <taxon>Glycyphagoidea</taxon>
        <taxon>Echimyopodidae</taxon>
        <taxon>Blomia</taxon>
    </lineage>
</organism>
<keyword evidence="2" id="KW-0812">Transmembrane</keyword>
<keyword evidence="4" id="KW-1185">Reference proteome</keyword>
<feature type="compositionally biased region" description="Basic residues" evidence="1">
    <location>
        <begin position="214"/>
        <end position="233"/>
    </location>
</feature>
<evidence type="ECO:0000313" key="3">
    <source>
        <dbReference type="EMBL" id="KAJ6225795.1"/>
    </source>
</evidence>
<feature type="compositionally biased region" description="Basic residues" evidence="1">
    <location>
        <begin position="183"/>
        <end position="192"/>
    </location>
</feature>
<dbReference type="Proteomes" id="UP001142055">
    <property type="component" value="Chromosome 1"/>
</dbReference>
<protein>
    <submittedName>
        <fullName evidence="3">Uncharacterized protein</fullName>
    </submittedName>
</protein>
<evidence type="ECO:0000256" key="2">
    <source>
        <dbReference type="SAM" id="Phobius"/>
    </source>
</evidence>
<evidence type="ECO:0000313" key="4">
    <source>
        <dbReference type="Proteomes" id="UP001142055"/>
    </source>
</evidence>
<name>A0A9Q0MGX6_BLOTA</name>
<sequence length="256" mass="29269">MLTKHSCLGYVLGTLFISMFDANKQPIKLESSNVGLIQQKEKQSSNINLDREDYEDMLKQDQPMSTWERFTDRLFGEPSGPQSELFGAVREKNKTLNRNFDESNGKENIDDKVRSYRSNVAFSDNSPLSMPVVLIFLLILVICISVVVIEANYNILEGAFQVINTEDSSIEEKLTKIGGSRSNKSHRKTKKSTRVDKSSDSEENSDQGNSNTKNKLRSKKRKKHQKKSRRSKRTLSTTNNKKRKKKKHRSNDESST</sequence>
<dbReference type="AlphaFoldDB" id="A0A9Q0MGX6"/>
<gene>
    <name evidence="3" type="ORF">RDWZM_004340</name>
</gene>
<keyword evidence="2" id="KW-0472">Membrane</keyword>
<keyword evidence="2" id="KW-1133">Transmembrane helix</keyword>